<evidence type="ECO:0000313" key="2">
    <source>
        <dbReference type="EMBL" id="OGZ00130.1"/>
    </source>
</evidence>
<evidence type="ECO:0000259" key="1">
    <source>
        <dbReference type="Pfam" id="PF01408"/>
    </source>
</evidence>
<dbReference type="InterPro" id="IPR036291">
    <property type="entry name" value="NAD(P)-bd_dom_sf"/>
</dbReference>
<protein>
    <recommendedName>
        <fullName evidence="1">Gfo/Idh/MocA-like oxidoreductase N-terminal domain-containing protein</fullName>
    </recommendedName>
</protein>
<dbReference type="Gene3D" id="3.40.50.720">
    <property type="entry name" value="NAD(P)-binding Rossmann-like Domain"/>
    <property type="match status" value="1"/>
</dbReference>
<dbReference type="AlphaFoldDB" id="A0A1G2CHD2"/>
<dbReference type="Proteomes" id="UP000178880">
    <property type="component" value="Unassembled WGS sequence"/>
</dbReference>
<comment type="caution">
    <text evidence="2">The sequence shown here is derived from an EMBL/GenBank/DDBJ whole genome shotgun (WGS) entry which is preliminary data.</text>
</comment>
<dbReference type="Pfam" id="PF01408">
    <property type="entry name" value="GFO_IDH_MocA"/>
    <property type="match status" value="1"/>
</dbReference>
<dbReference type="SUPFAM" id="SSF51735">
    <property type="entry name" value="NAD(P)-binding Rossmann-fold domains"/>
    <property type="match status" value="1"/>
</dbReference>
<organism evidence="2 3">
    <name type="scientific">Candidatus Liptonbacteria bacterium RIFCSPLOWO2_01_FULL_52_25</name>
    <dbReference type="NCBI Taxonomy" id="1798650"/>
    <lineage>
        <taxon>Bacteria</taxon>
        <taxon>Candidatus Liptoniibacteriota</taxon>
    </lineage>
</organism>
<dbReference type="GO" id="GO:0000166">
    <property type="term" value="F:nucleotide binding"/>
    <property type="evidence" value="ECO:0007669"/>
    <property type="project" value="InterPro"/>
</dbReference>
<accession>A0A1G2CHD2</accession>
<sequence length="375" mass="41709">MCLNNDSLFSPQEVQEMGIKEVVIVGTGSAFTEHYLGALMAMKNVRVVGVVEGALTDEVANHAVVQSAWKSRSIAEIPSEHNVFESIAIVLTPDHFPVIKELVERGFRRIAVEKPLVSRDWEVEEIKRIIEWSKVSLYATDFYIQKLLPLLIVTGVLTPNDPRYDFVKIQGVQKNHKELLGPIEGISVQIIEAGDFCLPDITKRPWLADNAEIGGMLRDLGTHIFAPLVTAGLITSDVSVHHVDMGRIDNDNKGLVTVRGRRDPELYVPALLTEHGIPLSIALGKVPFRGGIWTLVIRGQNGTFCAGLRTGQSSVLVSDKGEREHAVFSLKKLPYQTVFEEAFMYFDGTLPNFDGHLGAFFTSKAIEDKIRKYYL</sequence>
<evidence type="ECO:0000313" key="3">
    <source>
        <dbReference type="Proteomes" id="UP000178880"/>
    </source>
</evidence>
<gene>
    <name evidence="2" type="ORF">A2945_00360</name>
</gene>
<name>A0A1G2CHD2_9BACT</name>
<proteinExistence type="predicted"/>
<feature type="domain" description="Gfo/Idh/MocA-like oxidoreductase N-terminal" evidence="1">
    <location>
        <begin position="21"/>
        <end position="131"/>
    </location>
</feature>
<dbReference type="EMBL" id="MHLA01000007">
    <property type="protein sequence ID" value="OGZ00130.1"/>
    <property type="molecule type" value="Genomic_DNA"/>
</dbReference>
<dbReference type="InterPro" id="IPR000683">
    <property type="entry name" value="Gfo/Idh/MocA-like_OxRdtase_N"/>
</dbReference>
<reference evidence="2 3" key="1">
    <citation type="journal article" date="2016" name="Nat. Commun.">
        <title>Thousands of microbial genomes shed light on interconnected biogeochemical processes in an aquifer system.</title>
        <authorList>
            <person name="Anantharaman K."/>
            <person name="Brown C.T."/>
            <person name="Hug L.A."/>
            <person name="Sharon I."/>
            <person name="Castelle C.J."/>
            <person name="Probst A.J."/>
            <person name="Thomas B.C."/>
            <person name="Singh A."/>
            <person name="Wilkins M.J."/>
            <person name="Karaoz U."/>
            <person name="Brodie E.L."/>
            <person name="Williams K.H."/>
            <person name="Hubbard S.S."/>
            <person name="Banfield J.F."/>
        </authorList>
    </citation>
    <scope>NUCLEOTIDE SEQUENCE [LARGE SCALE GENOMIC DNA]</scope>
</reference>